<dbReference type="Gene3D" id="2.60.40.1120">
    <property type="entry name" value="Carboxypeptidase-like, regulatory domain"/>
    <property type="match status" value="1"/>
</dbReference>
<keyword evidence="3 8" id="KW-1134">Transmembrane beta strand</keyword>
<feature type="domain" description="Secretin/TonB short N-terminal" evidence="9">
    <location>
        <begin position="70"/>
        <end position="119"/>
    </location>
</feature>
<dbReference type="Pfam" id="PF13715">
    <property type="entry name" value="CarbopepD_reg_2"/>
    <property type="match status" value="1"/>
</dbReference>
<dbReference type="NCBIfam" id="TIGR04056">
    <property type="entry name" value="OMP_RagA_SusC"/>
    <property type="match status" value="1"/>
</dbReference>
<dbReference type="InterPro" id="IPR023996">
    <property type="entry name" value="TonB-dep_OMP_SusC/RagA"/>
</dbReference>
<dbReference type="EMBL" id="VUOC01000003">
    <property type="protein sequence ID" value="KAA2241727.1"/>
    <property type="molecule type" value="Genomic_DNA"/>
</dbReference>
<evidence type="ECO:0000313" key="11">
    <source>
        <dbReference type="EMBL" id="KAA2241727.1"/>
    </source>
</evidence>
<dbReference type="PANTHER" id="PTHR30069:SF29">
    <property type="entry name" value="HEMOGLOBIN AND HEMOGLOBIN-HAPTOGLOBIN-BINDING PROTEIN 1-RELATED"/>
    <property type="match status" value="1"/>
</dbReference>
<evidence type="ECO:0000256" key="4">
    <source>
        <dbReference type="ARBA" id="ARBA00022692"/>
    </source>
</evidence>
<dbReference type="InterPro" id="IPR011662">
    <property type="entry name" value="Secretin/TonB_short_N"/>
</dbReference>
<dbReference type="Proteomes" id="UP000324611">
    <property type="component" value="Unassembled WGS sequence"/>
</dbReference>
<gene>
    <name evidence="11" type="ORF">F0L74_17795</name>
</gene>
<dbReference type="Pfam" id="PF07715">
    <property type="entry name" value="Plug"/>
    <property type="match status" value="1"/>
</dbReference>
<evidence type="ECO:0000259" key="9">
    <source>
        <dbReference type="Pfam" id="PF07660"/>
    </source>
</evidence>
<dbReference type="InterPro" id="IPR023997">
    <property type="entry name" value="TonB-dep_OMP_SusC/RagA_CS"/>
</dbReference>
<dbReference type="InterPro" id="IPR039426">
    <property type="entry name" value="TonB-dep_rcpt-like"/>
</dbReference>
<evidence type="ECO:0000256" key="2">
    <source>
        <dbReference type="ARBA" id="ARBA00022448"/>
    </source>
</evidence>
<organism evidence="11 12">
    <name type="scientific">Chitinophaga agrisoli</name>
    <dbReference type="NCBI Taxonomy" id="2607653"/>
    <lineage>
        <taxon>Bacteria</taxon>
        <taxon>Pseudomonadati</taxon>
        <taxon>Bacteroidota</taxon>
        <taxon>Chitinophagia</taxon>
        <taxon>Chitinophagales</taxon>
        <taxon>Chitinophagaceae</taxon>
        <taxon>Chitinophaga</taxon>
    </lineage>
</organism>
<accession>A0A5B2VTZ3</accession>
<evidence type="ECO:0000256" key="6">
    <source>
        <dbReference type="ARBA" id="ARBA00023136"/>
    </source>
</evidence>
<dbReference type="NCBIfam" id="TIGR04057">
    <property type="entry name" value="SusC_RagA_signa"/>
    <property type="match status" value="1"/>
</dbReference>
<dbReference type="GO" id="GO:0015344">
    <property type="term" value="F:siderophore uptake transmembrane transporter activity"/>
    <property type="evidence" value="ECO:0007669"/>
    <property type="project" value="TreeGrafter"/>
</dbReference>
<dbReference type="PROSITE" id="PS52016">
    <property type="entry name" value="TONB_DEPENDENT_REC_3"/>
    <property type="match status" value="1"/>
</dbReference>
<dbReference type="Gene3D" id="2.170.130.10">
    <property type="entry name" value="TonB-dependent receptor, plug domain"/>
    <property type="match status" value="1"/>
</dbReference>
<evidence type="ECO:0000313" key="12">
    <source>
        <dbReference type="Proteomes" id="UP000324611"/>
    </source>
</evidence>
<dbReference type="InterPro" id="IPR008969">
    <property type="entry name" value="CarboxyPept-like_regulatory"/>
</dbReference>
<comment type="similarity">
    <text evidence="8">Belongs to the TonB-dependent receptor family.</text>
</comment>
<dbReference type="GO" id="GO:0044718">
    <property type="term" value="P:siderophore transmembrane transport"/>
    <property type="evidence" value="ECO:0007669"/>
    <property type="project" value="TreeGrafter"/>
</dbReference>
<keyword evidence="12" id="KW-1185">Reference proteome</keyword>
<dbReference type="InterPro" id="IPR036942">
    <property type="entry name" value="Beta-barrel_TonB_sf"/>
</dbReference>
<comment type="subcellular location">
    <subcellularLocation>
        <location evidence="1 8">Cell outer membrane</location>
        <topology evidence="1 8">Multi-pass membrane protein</topology>
    </subcellularLocation>
</comment>
<name>A0A5B2VTZ3_9BACT</name>
<dbReference type="SUPFAM" id="SSF56935">
    <property type="entry name" value="Porins"/>
    <property type="match status" value="1"/>
</dbReference>
<reference evidence="11 12" key="2">
    <citation type="submission" date="2019-09" db="EMBL/GenBank/DDBJ databases">
        <authorList>
            <person name="Jin C."/>
        </authorList>
    </citation>
    <scope>NUCLEOTIDE SEQUENCE [LARGE SCALE GENOMIC DNA]</scope>
    <source>
        <strain evidence="11 12">BN140078</strain>
    </source>
</reference>
<evidence type="ECO:0000256" key="5">
    <source>
        <dbReference type="ARBA" id="ARBA00022729"/>
    </source>
</evidence>
<evidence type="ECO:0000256" key="1">
    <source>
        <dbReference type="ARBA" id="ARBA00004571"/>
    </source>
</evidence>
<keyword evidence="4 8" id="KW-0812">Transmembrane</keyword>
<dbReference type="InterPro" id="IPR037066">
    <property type="entry name" value="Plug_dom_sf"/>
</dbReference>
<proteinExistence type="inferred from homology"/>
<keyword evidence="11" id="KW-0675">Receptor</keyword>
<keyword evidence="6 8" id="KW-0472">Membrane</keyword>
<keyword evidence="2 8" id="KW-0813">Transport</keyword>
<dbReference type="Gene3D" id="2.40.170.20">
    <property type="entry name" value="TonB-dependent receptor, beta-barrel domain"/>
    <property type="match status" value="1"/>
</dbReference>
<keyword evidence="7 8" id="KW-0998">Cell outer membrane</keyword>
<dbReference type="Gene3D" id="3.55.50.30">
    <property type="match status" value="1"/>
</dbReference>
<dbReference type="InterPro" id="IPR012910">
    <property type="entry name" value="Plug_dom"/>
</dbReference>
<comment type="caution">
    <text evidence="11">The sequence shown here is derived from an EMBL/GenBank/DDBJ whole genome shotgun (WGS) entry which is preliminary data.</text>
</comment>
<evidence type="ECO:0000256" key="7">
    <source>
        <dbReference type="ARBA" id="ARBA00023237"/>
    </source>
</evidence>
<dbReference type="PANTHER" id="PTHR30069">
    <property type="entry name" value="TONB-DEPENDENT OUTER MEMBRANE RECEPTOR"/>
    <property type="match status" value="1"/>
</dbReference>
<dbReference type="Pfam" id="PF07660">
    <property type="entry name" value="STN"/>
    <property type="match status" value="1"/>
</dbReference>
<feature type="domain" description="TonB-dependent receptor plug" evidence="10">
    <location>
        <begin position="226"/>
        <end position="328"/>
    </location>
</feature>
<evidence type="ECO:0000256" key="3">
    <source>
        <dbReference type="ARBA" id="ARBA00022452"/>
    </source>
</evidence>
<dbReference type="AlphaFoldDB" id="A0A5B2VTZ3"/>
<dbReference type="GO" id="GO:0009279">
    <property type="term" value="C:cell outer membrane"/>
    <property type="evidence" value="ECO:0007669"/>
    <property type="project" value="UniProtKB-SubCell"/>
</dbReference>
<reference evidence="11 12" key="1">
    <citation type="submission" date="2019-09" db="EMBL/GenBank/DDBJ databases">
        <title>Chitinophaga ginsengihumi sp. nov., isolated from soil of ginseng rhizosphere.</title>
        <authorList>
            <person name="Lee J."/>
        </authorList>
    </citation>
    <scope>NUCLEOTIDE SEQUENCE [LARGE SCALE GENOMIC DNA]</scope>
    <source>
        <strain evidence="11 12">BN140078</strain>
    </source>
</reference>
<sequence length="1155" mass="128441">MQLSALRKGRRLPVPCLSKIILVMKLTMLLTIAVFLQASATGFSQQKISLSASNVPLEKIFKDLRKQSGYNFLYNDRLMAAATPVSIQVNNAQLEDVLRLCLKDQPLAYDIINKTVVIKERAPAAKPPAPAPPITITGRVTDSLGAPLERVNIHVKGTQTGTMTDANGQFTLNVPDKDAVLLFTYLGYTTQELMVGERTSFSVRLTPVVSSLTDVVVVGYGQTQAKARVTGAISTLKGEEITTTKNENVVNMLTGKVPGMRILQKSSEPGAYDNVFDIRGMGNPLVVIDGVPRGAGDLSRMDPNEIDNISVLKDATAAIYGVRAANGVILVTTKKGGRSQSGKFDITYSVNQSWQQFLNTPKSVNALDYMMLKNEQQKRGFGNNFLTQMPPAFSQTDMDLYKNGTLQSSDWVGATMKDFAPEIQHTLSVNGGGEKVNYFFNLGYFKQDGMFKSGDMNYDRFNFRSNINAKITDRLRAQILTSGYIDTKNQPGGRGVWEMFKYTWNQLPTDQIYANNNPAYPHLEPDNANPVVITDADYVGTQIYKNKNFQGQLGLEYDIPGIKGLTAKGMYNYGFNIADNTQIKKSYNLYEYDPENQVYKTTLVSTPSTVNRSYWNNTATLFQLSLNYSRRFNQTHNVTALVLYEESNTNNDNFYAQREYSLGLPYLFAGDVSNQVGSMDQNGLNQIVTKAVVGRVGYDYKAKYIMDFSFRYDGSSKFVAPKQWGFFPAVSLGWRLSEEPFIQNIVSPNILNNLKLRGSYGKTGDDAATAFQSFAGYNYPVGGYIFGSSFANGLASKGVVNPDLTWLTAKTLNLGLDVDLWRGLIGGSVDYFIRNRDGLPAKRTTTLPGTVGTNLPDENLNSDQTRGVEFLITHRNKIGELSYNISANISSSRTKMRHVEQTRAGNSYENWRNSQEDRYTNIWWGKDYGGQYTSYDQIYGHDVNAGGGNQGVVPGDYYYIDWNNDGVIDRKDESPIATRDIPMVNYGMSIGASWRGIDLNILLQGATQFYVQYAEQMAEPLMYGRSSLTQFLDRWHTADPNADVFDPNTVWVPGYYPAMGSPTAEGTRAAQNASYMRVKTLEIGYTLPKALLRRAGIYNFRVYVNSYNLATITGLKNSDPEHPGTVADGADWNYSQGGYKYPMNRTFSIGASITF</sequence>
<keyword evidence="5" id="KW-0732">Signal</keyword>
<protein>
    <submittedName>
        <fullName evidence="11">TonB-dependent receptor</fullName>
    </submittedName>
</protein>
<evidence type="ECO:0000259" key="10">
    <source>
        <dbReference type="Pfam" id="PF07715"/>
    </source>
</evidence>
<dbReference type="SUPFAM" id="SSF49464">
    <property type="entry name" value="Carboxypeptidase regulatory domain-like"/>
    <property type="match status" value="1"/>
</dbReference>
<evidence type="ECO:0000256" key="8">
    <source>
        <dbReference type="PROSITE-ProRule" id="PRU01360"/>
    </source>
</evidence>